<feature type="transmembrane region" description="Helical" evidence="8">
    <location>
        <begin position="290"/>
        <end position="310"/>
    </location>
</feature>
<dbReference type="PANTHER" id="PTHR23513">
    <property type="entry name" value="INTEGRAL MEMBRANE EFFLUX PROTEIN-RELATED"/>
    <property type="match status" value="1"/>
</dbReference>
<feature type="transmembrane region" description="Helical" evidence="8">
    <location>
        <begin position="383"/>
        <end position="403"/>
    </location>
</feature>
<feature type="region of interest" description="Disordered" evidence="7">
    <location>
        <begin position="406"/>
        <end position="430"/>
    </location>
</feature>
<protein>
    <submittedName>
        <fullName evidence="10">MFS transporter</fullName>
    </submittedName>
</protein>
<dbReference type="InterPro" id="IPR020846">
    <property type="entry name" value="MFS_dom"/>
</dbReference>
<dbReference type="GO" id="GO:0022857">
    <property type="term" value="F:transmembrane transporter activity"/>
    <property type="evidence" value="ECO:0007669"/>
    <property type="project" value="InterPro"/>
</dbReference>
<keyword evidence="5 8" id="KW-1133">Transmembrane helix</keyword>
<feature type="transmembrane region" description="Helical" evidence="8">
    <location>
        <begin position="262"/>
        <end position="283"/>
    </location>
</feature>
<dbReference type="AlphaFoldDB" id="A0A917STT7"/>
<dbReference type="Gene3D" id="1.20.1250.20">
    <property type="entry name" value="MFS general substrate transporter like domains"/>
    <property type="match status" value="1"/>
</dbReference>
<comment type="subcellular location">
    <subcellularLocation>
        <location evidence="1">Cell membrane</location>
        <topology evidence="1">Multi-pass membrane protein</topology>
    </subcellularLocation>
</comment>
<evidence type="ECO:0000313" key="10">
    <source>
        <dbReference type="EMBL" id="GGL97423.1"/>
    </source>
</evidence>
<dbReference type="InterPro" id="IPR010290">
    <property type="entry name" value="TM_effector"/>
</dbReference>
<evidence type="ECO:0000256" key="2">
    <source>
        <dbReference type="ARBA" id="ARBA00022448"/>
    </source>
</evidence>
<keyword evidence="6 8" id="KW-0472">Membrane</keyword>
<reference evidence="10" key="1">
    <citation type="journal article" date="2014" name="Int. J. Syst. Evol. Microbiol.">
        <title>Complete genome sequence of Corynebacterium casei LMG S-19264T (=DSM 44701T), isolated from a smear-ripened cheese.</title>
        <authorList>
            <consortium name="US DOE Joint Genome Institute (JGI-PGF)"/>
            <person name="Walter F."/>
            <person name="Albersmeier A."/>
            <person name="Kalinowski J."/>
            <person name="Ruckert C."/>
        </authorList>
    </citation>
    <scope>NUCLEOTIDE SEQUENCE</scope>
    <source>
        <strain evidence="10">CGMCC 4.7308</strain>
    </source>
</reference>
<dbReference type="InterPro" id="IPR036259">
    <property type="entry name" value="MFS_trans_sf"/>
</dbReference>
<feature type="transmembrane region" description="Helical" evidence="8">
    <location>
        <begin position="231"/>
        <end position="256"/>
    </location>
</feature>
<feature type="domain" description="Major facilitator superfamily (MFS) profile" evidence="9">
    <location>
        <begin position="13"/>
        <end position="407"/>
    </location>
</feature>
<accession>A0A917STT7</accession>
<dbReference type="EMBL" id="BMNA01000003">
    <property type="protein sequence ID" value="GGL97423.1"/>
    <property type="molecule type" value="Genomic_DNA"/>
</dbReference>
<evidence type="ECO:0000256" key="3">
    <source>
        <dbReference type="ARBA" id="ARBA00022475"/>
    </source>
</evidence>
<reference evidence="10" key="2">
    <citation type="submission" date="2020-09" db="EMBL/GenBank/DDBJ databases">
        <authorList>
            <person name="Sun Q."/>
            <person name="Zhou Y."/>
        </authorList>
    </citation>
    <scope>NUCLEOTIDE SEQUENCE</scope>
    <source>
        <strain evidence="10">CGMCC 4.7308</strain>
    </source>
</reference>
<keyword evidence="11" id="KW-1185">Reference proteome</keyword>
<feature type="transmembrane region" description="Helical" evidence="8">
    <location>
        <begin position="92"/>
        <end position="117"/>
    </location>
</feature>
<dbReference type="Pfam" id="PF05977">
    <property type="entry name" value="MFS_3"/>
    <property type="match status" value="1"/>
</dbReference>
<proteinExistence type="predicted"/>
<dbReference type="SUPFAM" id="SSF103473">
    <property type="entry name" value="MFS general substrate transporter"/>
    <property type="match status" value="1"/>
</dbReference>
<dbReference type="GO" id="GO:0005886">
    <property type="term" value="C:plasma membrane"/>
    <property type="evidence" value="ECO:0007669"/>
    <property type="project" value="UniProtKB-SubCell"/>
</dbReference>
<evidence type="ECO:0000259" key="9">
    <source>
        <dbReference type="PROSITE" id="PS50850"/>
    </source>
</evidence>
<evidence type="ECO:0000256" key="1">
    <source>
        <dbReference type="ARBA" id="ARBA00004651"/>
    </source>
</evidence>
<evidence type="ECO:0000313" key="11">
    <source>
        <dbReference type="Proteomes" id="UP000655208"/>
    </source>
</evidence>
<dbReference type="Proteomes" id="UP000655208">
    <property type="component" value="Unassembled WGS sequence"/>
</dbReference>
<evidence type="ECO:0000256" key="7">
    <source>
        <dbReference type="SAM" id="MobiDB-lite"/>
    </source>
</evidence>
<organism evidence="10 11">
    <name type="scientific">Nakamurella endophytica</name>
    <dbReference type="NCBI Taxonomy" id="1748367"/>
    <lineage>
        <taxon>Bacteria</taxon>
        <taxon>Bacillati</taxon>
        <taxon>Actinomycetota</taxon>
        <taxon>Actinomycetes</taxon>
        <taxon>Nakamurellales</taxon>
        <taxon>Nakamurellaceae</taxon>
        <taxon>Nakamurella</taxon>
    </lineage>
</organism>
<keyword evidence="2" id="KW-0813">Transport</keyword>
<sequence>MSEPSTGLPGFRAFPVLWTASTVGALGDGVRLVAFPLLAVSSTDDPVLVGTVAAAGSLPWLTTGLVAGALVDRWDRLRTMAVVSLARALVAAALAALLVAGATSVWVLAGAAFLLGIGQTFVDSAAQSVLPRVVGADGLDRANGRLSAGQTVAGQFAGQGLGGALFVLGPAVPVVVDAAAFLVAAVLVGRLRRAVRRPGASPGAGADGRRHVLADVAEGVRWLVGRPVLRTLLGLLAALGAASGAYWAVIALYVTSVLGVPAGWYGVVLALGAGGSLVGALCAPLVRRRLGTVGAVTLAAVVVTVVATGLGLTRDVAVAVALLTLNGIGVLTWNVVTLSLRQRRTPEELQGRVSAAFRVTGLGAMTLGSLAGGALAGAAGVPAVFLASAALVAVVSAVAIPAVRRGGADGDQAAPADPAGGDVPGWAHDG</sequence>
<evidence type="ECO:0000256" key="6">
    <source>
        <dbReference type="ARBA" id="ARBA00023136"/>
    </source>
</evidence>
<feature type="transmembrane region" description="Helical" evidence="8">
    <location>
        <begin position="316"/>
        <end position="336"/>
    </location>
</feature>
<keyword evidence="4 8" id="KW-0812">Transmembrane</keyword>
<keyword evidence="3" id="KW-1003">Cell membrane</keyword>
<dbReference type="PROSITE" id="PS50850">
    <property type="entry name" value="MFS"/>
    <property type="match status" value="1"/>
</dbReference>
<name>A0A917STT7_9ACTN</name>
<dbReference type="RefSeq" id="WP_188941055.1">
    <property type="nucleotide sequence ID" value="NZ_BMNA01000003.1"/>
</dbReference>
<feature type="transmembrane region" description="Helical" evidence="8">
    <location>
        <begin position="47"/>
        <end position="71"/>
    </location>
</feature>
<dbReference type="CDD" id="cd06173">
    <property type="entry name" value="MFS_MefA_like"/>
    <property type="match status" value="1"/>
</dbReference>
<feature type="transmembrane region" description="Helical" evidence="8">
    <location>
        <begin position="164"/>
        <end position="188"/>
    </location>
</feature>
<feature type="transmembrane region" description="Helical" evidence="8">
    <location>
        <begin position="356"/>
        <end position="377"/>
    </location>
</feature>
<gene>
    <name evidence="10" type="ORF">GCM10011594_16510</name>
</gene>
<feature type="compositionally biased region" description="Low complexity" evidence="7">
    <location>
        <begin position="410"/>
        <end position="430"/>
    </location>
</feature>
<evidence type="ECO:0000256" key="4">
    <source>
        <dbReference type="ARBA" id="ARBA00022692"/>
    </source>
</evidence>
<comment type="caution">
    <text evidence="10">The sequence shown here is derived from an EMBL/GenBank/DDBJ whole genome shotgun (WGS) entry which is preliminary data.</text>
</comment>
<evidence type="ECO:0000256" key="8">
    <source>
        <dbReference type="SAM" id="Phobius"/>
    </source>
</evidence>
<dbReference type="PANTHER" id="PTHR23513:SF6">
    <property type="entry name" value="MAJOR FACILITATOR SUPERFAMILY ASSOCIATED DOMAIN-CONTAINING PROTEIN"/>
    <property type="match status" value="1"/>
</dbReference>
<evidence type="ECO:0000256" key="5">
    <source>
        <dbReference type="ARBA" id="ARBA00022989"/>
    </source>
</evidence>